<comment type="caution">
    <text evidence="3">The sequence shown here is derived from an EMBL/GenBank/DDBJ whole genome shotgun (WGS) entry which is preliminary data.</text>
</comment>
<dbReference type="PANTHER" id="PTHR37984">
    <property type="entry name" value="PROTEIN CBG26694"/>
    <property type="match status" value="1"/>
</dbReference>
<name>A0A4Y2NNW7_ARAVE</name>
<evidence type="ECO:0000256" key="1">
    <source>
        <dbReference type="ARBA" id="ARBA00012493"/>
    </source>
</evidence>
<evidence type="ECO:0000313" key="3">
    <source>
        <dbReference type="EMBL" id="GBN39687.1"/>
    </source>
</evidence>
<dbReference type="Pfam" id="PF17921">
    <property type="entry name" value="Integrase_H2C2"/>
    <property type="match status" value="1"/>
</dbReference>
<dbReference type="OrthoDB" id="6433398at2759"/>
<dbReference type="FunFam" id="1.10.340.70:FF:000001">
    <property type="entry name" value="Retrovirus-related Pol polyprotein from transposon gypsy-like Protein"/>
    <property type="match status" value="1"/>
</dbReference>
<gene>
    <name evidence="3" type="ORF">AVEN_148331_1</name>
</gene>
<accession>A0A4Y2NNW7</accession>
<feature type="domain" description="Integrase zinc-binding" evidence="2">
    <location>
        <begin position="26"/>
        <end position="80"/>
    </location>
</feature>
<dbReference type="InterPro" id="IPR041588">
    <property type="entry name" value="Integrase_H2C2"/>
</dbReference>
<dbReference type="Proteomes" id="UP000499080">
    <property type="component" value="Unassembled WGS sequence"/>
</dbReference>
<protein>
    <recommendedName>
        <fullName evidence="1">RNA-directed DNA polymerase</fullName>
        <ecNumber evidence="1">2.7.7.49</ecNumber>
    </recommendedName>
</protein>
<keyword evidence="4" id="KW-1185">Reference proteome</keyword>
<dbReference type="GO" id="GO:0003964">
    <property type="term" value="F:RNA-directed DNA polymerase activity"/>
    <property type="evidence" value="ECO:0007669"/>
    <property type="project" value="UniProtKB-EC"/>
</dbReference>
<sequence length="132" mass="15216">MTHCPAPLSSVKSSKSASLGIRCWTVPKSYRDKVLQLAYNENHLGMRKTTERIKLSFYWPNVSNDVENYCRTCEKCQLKSPVRQSDKIPITPMVRAPYPFHTVNDVSNCKYVYSFYLIVNPLLNSTNDNKYA</sequence>
<reference evidence="3 4" key="1">
    <citation type="journal article" date="2019" name="Sci. Rep.">
        <title>Orb-weaving spider Araneus ventricosus genome elucidates the spidroin gene catalogue.</title>
        <authorList>
            <person name="Kono N."/>
            <person name="Nakamura H."/>
            <person name="Ohtoshi R."/>
            <person name="Moran D.A.P."/>
            <person name="Shinohara A."/>
            <person name="Yoshida Y."/>
            <person name="Fujiwara M."/>
            <person name="Mori M."/>
            <person name="Tomita M."/>
            <person name="Arakawa K."/>
        </authorList>
    </citation>
    <scope>NUCLEOTIDE SEQUENCE [LARGE SCALE GENOMIC DNA]</scope>
</reference>
<dbReference type="AlphaFoldDB" id="A0A4Y2NNW7"/>
<dbReference type="EC" id="2.7.7.49" evidence="1"/>
<evidence type="ECO:0000313" key="4">
    <source>
        <dbReference type="Proteomes" id="UP000499080"/>
    </source>
</evidence>
<proteinExistence type="predicted"/>
<dbReference type="PANTHER" id="PTHR37984:SF15">
    <property type="entry name" value="INTEGRASE CATALYTIC DOMAIN-CONTAINING PROTEIN"/>
    <property type="match status" value="1"/>
</dbReference>
<dbReference type="EMBL" id="BGPR01009389">
    <property type="protein sequence ID" value="GBN39687.1"/>
    <property type="molecule type" value="Genomic_DNA"/>
</dbReference>
<organism evidence="3 4">
    <name type="scientific">Araneus ventricosus</name>
    <name type="common">Orbweaver spider</name>
    <name type="synonym">Epeira ventricosa</name>
    <dbReference type="NCBI Taxonomy" id="182803"/>
    <lineage>
        <taxon>Eukaryota</taxon>
        <taxon>Metazoa</taxon>
        <taxon>Ecdysozoa</taxon>
        <taxon>Arthropoda</taxon>
        <taxon>Chelicerata</taxon>
        <taxon>Arachnida</taxon>
        <taxon>Araneae</taxon>
        <taxon>Araneomorphae</taxon>
        <taxon>Entelegynae</taxon>
        <taxon>Araneoidea</taxon>
        <taxon>Araneidae</taxon>
        <taxon>Araneus</taxon>
    </lineage>
</organism>
<evidence type="ECO:0000259" key="2">
    <source>
        <dbReference type="Pfam" id="PF17921"/>
    </source>
</evidence>
<dbReference type="InterPro" id="IPR050951">
    <property type="entry name" value="Retrovirus_Pol_polyprotein"/>
</dbReference>
<dbReference type="Gene3D" id="1.10.340.70">
    <property type="match status" value="1"/>
</dbReference>